<feature type="domain" description="Cobalamin biosynthesis central region" evidence="3">
    <location>
        <begin position="127"/>
        <end position="192"/>
    </location>
</feature>
<dbReference type="OrthoDB" id="9781023at2"/>
<keyword evidence="5" id="KW-1185">Reference proteome</keyword>
<evidence type="ECO:0000313" key="5">
    <source>
        <dbReference type="Proteomes" id="UP000184526"/>
    </source>
</evidence>
<dbReference type="Gene3D" id="3.40.50.11220">
    <property type="match status" value="1"/>
</dbReference>
<dbReference type="InterPro" id="IPR052553">
    <property type="entry name" value="CbiG_hydrolase"/>
</dbReference>
<dbReference type="Pfam" id="PF11760">
    <property type="entry name" value="CbiG_N"/>
    <property type="match status" value="1"/>
</dbReference>
<dbReference type="AlphaFoldDB" id="A0A1M5TW72"/>
<dbReference type="InterPro" id="IPR036518">
    <property type="entry name" value="CobE/GbiG_C_sf"/>
</dbReference>
<accession>A0A1M5TW72</accession>
<dbReference type="GO" id="GO:0016829">
    <property type="term" value="F:lyase activity"/>
    <property type="evidence" value="ECO:0007669"/>
    <property type="project" value="UniProtKB-KW"/>
</dbReference>
<sequence>MDIAVIAVTNEGEKISQLLKTILDFDFYSKDEVKQFGIKSVTEKCFNKYKAIIFISSTGIAVRAISSFVKSKTTDPAIIVIDNSMKFVISLLSGHIGGANELTMQISKELNAMPIITTATDNLGIVAPDMIAKENDLVIENMKTCKDVAAVLVNGGKVAFKDEKNIIQVPKGYVAYKKNESYEAMVIVGNKESYFEDNNIPVLKLMRRDIILGVGCKKNYDSLKMKNFILKVLKENNINKLSIAQICTVEIKKNEEAIVNLSRELNWPMKIYTIEEIRTIHHKYKGSDFVEKTIGVRAVSEPVVELSGAKLFIEKLTHEGMTLSIGEVSIREEK</sequence>
<dbReference type="PANTHER" id="PTHR37477:SF1">
    <property type="entry name" value="COBALT-PRECORRIN-5A HYDROLASE"/>
    <property type="match status" value="1"/>
</dbReference>
<dbReference type="InterPro" id="IPR021744">
    <property type="entry name" value="CbiG_N"/>
</dbReference>
<feature type="domain" description="CobE/GbiG C-terminal" evidence="1">
    <location>
        <begin position="210"/>
        <end position="325"/>
    </location>
</feature>
<dbReference type="InterPro" id="IPR021745">
    <property type="entry name" value="CbiG_mid"/>
</dbReference>
<evidence type="ECO:0000259" key="1">
    <source>
        <dbReference type="Pfam" id="PF01890"/>
    </source>
</evidence>
<dbReference type="STRING" id="1121306.SAMN02745196_00737"/>
<reference evidence="4 5" key="1">
    <citation type="submission" date="2016-11" db="EMBL/GenBank/DDBJ databases">
        <authorList>
            <person name="Jaros S."/>
            <person name="Januszkiewicz K."/>
            <person name="Wedrychowicz H."/>
        </authorList>
    </citation>
    <scope>NUCLEOTIDE SEQUENCE [LARGE SCALE GENOMIC DNA]</scope>
    <source>
        <strain evidence="4 5">DSM 3089</strain>
    </source>
</reference>
<evidence type="ECO:0000259" key="3">
    <source>
        <dbReference type="Pfam" id="PF11761"/>
    </source>
</evidence>
<dbReference type="SUPFAM" id="SSF159664">
    <property type="entry name" value="CobE/GbiG C-terminal domain-like"/>
    <property type="match status" value="1"/>
</dbReference>
<dbReference type="NCBIfam" id="NF004466">
    <property type="entry name" value="PRK05788.1-4"/>
    <property type="match status" value="1"/>
</dbReference>
<dbReference type="EMBL" id="FQXP01000003">
    <property type="protein sequence ID" value="SHH54860.1"/>
    <property type="molecule type" value="Genomic_DNA"/>
</dbReference>
<dbReference type="Pfam" id="PF01890">
    <property type="entry name" value="CbiG_C"/>
    <property type="match status" value="1"/>
</dbReference>
<dbReference type="InterPro" id="IPR038029">
    <property type="entry name" value="GbiG_N_sf"/>
</dbReference>
<dbReference type="SUPFAM" id="SSF159672">
    <property type="entry name" value="CbiG N-terminal domain-like"/>
    <property type="match status" value="1"/>
</dbReference>
<feature type="domain" description="Cobalamin synthesis G N-terminal" evidence="2">
    <location>
        <begin position="41"/>
        <end position="121"/>
    </location>
</feature>
<proteinExistence type="predicted"/>
<evidence type="ECO:0000259" key="2">
    <source>
        <dbReference type="Pfam" id="PF11760"/>
    </source>
</evidence>
<protein>
    <submittedName>
        <fullName evidence="4">Cobalt-precorrin 5A acetaldehyde-lyase</fullName>
    </submittedName>
</protein>
<evidence type="ECO:0000313" key="4">
    <source>
        <dbReference type="EMBL" id="SHH54860.1"/>
    </source>
</evidence>
<gene>
    <name evidence="4" type="ORF">SAMN02745196_00737</name>
</gene>
<dbReference type="InterPro" id="IPR002750">
    <property type="entry name" value="CobE/GbiG_C"/>
</dbReference>
<organism evidence="4 5">
    <name type="scientific">Clostridium collagenovorans DSM 3089</name>
    <dbReference type="NCBI Taxonomy" id="1121306"/>
    <lineage>
        <taxon>Bacteria</taxon>
        <taxon>Bacillati</taxon>
        <taxon>Bacillota</taxon>
        <taxon>Clostridia</taxon>
        <taxon>Eubacteriales</taxon>
        <taxon>Clostridiaceae</taxon>
        <taxon>Clostridium</taxon>
    </lineage>
</organism>
<name>A0A1M5TW72_9CLOT</name>
<dbReference type="Proteomes" id="UP000184526">
    <property type="component" value="Unassembled WGS sequence"/>
</dbReference>
<keyword evidence="4" id="KW-0456">Lyase</keyword>
<dbReference type="GO" id="GO:0009236">
    <property type="term" value="P:cobalamin biosynthetic process"/>
    <property type="evidence" value="ECO:0007669"/>
    <property type="project" value="InterPro"/>
</dbReference>
<dbReference type="Gene3D" id="3.30.420.180">
    <property type="entry name" value="CobE/GbiG C-terminal domain"/>
    <property type="match status" value="1"/>
</dbReference>
<dbReference type="RefSeq" id="WP_072830151.1">
    <property type="nucleotide sequence ID" value="NZ_FQXP01000003.1"/>
</dbReference>
<dbReference type="PANTHER" id="PTHR37477">
    <property type="entry name" value="COBALT-PRECORRIN-5A HYDROLASE"/>
    <property type="match status" value="1"/>
</dbReference>
<dbReference type="Pfam" id="PF11761">
    <property type="entry name" value="CbiG_mid"/>
    <property type="match status" value="1"/>
</dbReference>